<evidence type="ECO:0000256" key="3">
    <source>
        <dbReference type="SAM" id="Phobius"/>
    </source>
</evidence>
<gene>
    <name evidence="4" type="ORF">BU26DRAFT_172642</name>
</gene>
<proteinExistence type="predicted"/>
<evidence type="ECO:0000256" key="2">
    <source>
        <dbReference type="SAM" id="MobiDB-lite"/>
    </source>
</evidence>
<reference evidence="4" key="1">
    <citation type="journal article" date="2020" name="Stud. Mycol.">
        <title>101 Dothideomycetes genomes: a test case for predicting lifestyles and emergence of pathogens.</title>
        <authorList>
            <person name="Haridas S."/>
            <person name="Albert R."/>
            <person name="Binder M."/>
            <person name="Bloem J."/>
            <person name="Labutti K."/>
            <person name="Salamov A."/>
            <person name="Andreopoulos B."/>
            <person name="Baker S."/>
            <person name="Barry K."/>
            <person name="Bills G."/>
            <person name="Bluhm B."/>
            <person name="Cannon C."/>
            <person name="Castanera R."/>
            <person name="Culley D."/>
            <person name="Daum C."/>
            <person name="Ezra D."/>
            <person name="Gonzalez J."/>
            <person name="Henrissat B."/>
            <person name="Kuo A."/>
            <person name="Liang C."/>
            <person name="Lipzen A."/>
            <person name="Lutzoni F."/>
            <person name="Magnuson J."/>
            <person name="Mondo S."/>
            <person name="Nolan M."/>
            <person name="Ohm R."/>
            <person name="Pangilinan J."/>
            <person name="Park H.-J."/>
            <person name="Ramirez L."/>
            <person name="Alfaro M."/>
            <person name="Sun H."/>
            <person name="Tritt A."/>
            <person name="Yoshinaga Y."/>
            <person name="Zwiers L.-H."/>
            <person name="Turgeon B."/>
            <person name="Goodwin S."/>
            <person name="Spatafora J."/>
            <person name="Crous P."/>
            <person name="Grigoriev I."/>
        </authorList>
    </citation>
    <scope>NUCLEOTIDE SEQUENCE</scope>
    <source>
        <strain evidence="4">CBS 122368</strain>
    </source>
</reference>
<protein>
    <submittedName>
        <fullName evidence="4">Uncharacterized protein</fullName>
    </submittedName>
</protein>
<feature type="region of interest" description="Disordered" evidence="2">
    <location>
        <begin position="389"/>
        <end position="438"/>
    </location>
</feature>
<feature type="region of interest" description="Disordered" evidence="2">
    <location>
        <begin position="845"/>
        <end position="904"/>
    </location>
</feature>
<keyword evidence="5" id="KW-1185">Reference proteome</keyword>
<name>A0A6A6HUV3_9PLEO</name>
<evidence type="ECO:0000313" key="5">
    <source>
        <dbReference type="Proteomes" id="UP000800094"/>
    </source>
</evidence>
<dbReference type="OrthoDB" id="443402at2759"/>
<feature type="transmembrane region" description="Helical" evidence="3">
    <location>
        <begin position="1091"/>
        <end position="1111"/>
    </location>
</feature>
<dbReference type="GeneID" id="54573623"/>
<keyword evidence="3" id="KW-1133">Transmembrane helix</keyword>
<keyword evidence="3" id="KW-0812">Transmembrane</keyword>
<feature type="transmembrane region" description="Helical" evidence="3">
    <location>
        <begin position="1123"/>
        <end position="1141"/>
    </location>
</feature>
<sequence>MPAAFSCTVDNLAAALKRVWNVITHLQKPTVDLDEVKRISAHLWTLEERFGSDPAGLAYEASHLEASIKALLSSIHRDLGYNIPPSPGPTAEGVEKLKQGFQELEKQLQAYDNLLQLHNGQHATLQTPSDSNAQVTAQNFEIEGLTNGTPLSTYLRAVITGIEEQGPKWPGRSMAAHHERTGRRSKSVGYLAPRPRRPRPPRSLFFEIHTSYYNSTTKPLPPDQPPFPSPPSSHSYSCATTVPPRPIAAKRKIKESFTDEPVQSFIGIIGYEYDEDPLRIDPCSVGASVNAIGCWAEIPQDIHDEAISAAERPHKISRCCTIGCAPWSVVWQQRADRNTLEDYFMHEGFPTWSTFSIPSSNGENSANSFTLEDLEKEAIDKAFRKPGSQLRRSVLPTEQATVPEQGSAGVNEDATLGAGTQPGSLCISGPGDISLEGTTLGEMHNARTTSERGTPLAAAKRETDSLSMVSNEEDIASQATRQRTGQEILAVREFGSFFAGLEELRPLHEDAVAKLGTRRFLENYRRILKVFVLQLRKEAKTALEKDTVKVIENRENRRNIAQRVVALMEQEDEDDMKPLEELAFQPIMKRSLEDWARNTYGAPDDTFDALPDVVSTHAAPDPTLDAVSNVPQDSIPRRLRGIRSDVSPKVVRDIALGEAACSDRESEEEGGDGDNGNNESQRKDHLRALTFPTIEKACQFLRKNMPFRTLVLQLRLLSLPLSLREIVETSPKRSIKISAKDDASFTNSLKAIAEAYTATPWEWWPLAPRIPDVAPGRARLEWQFCGQPLYKEISSAEAESIRQVLDITDDYPPDCNCCKVPSCRVDWSTAFRLLSQAFTSKLPAKLANPSSTGVTPPSKAHLRYTPAPTTGTSSSLSVPQSTPSAPPNHSMSGNAGPQNQPGGNANNAPVDYFWIVFGIKDIDGFDEIENIETTTQLKDPSFFEDLKSRHKRHRWFFQDWFSPYRFRFCRFVQFEEVIQAHISCTREALPDDHGYTDDYEYHPRPPTVIPPIDEKTFSILLTACDSICYWSLLPRFLHKCRQICTHHAKQHWKRIPRKKGAFHISAGPLTPNPSATETVAFGIEADYLPSAAFFFVYHVILILPAFGFWVYWLKYHPNDLQNASVPLFTVLGLVAAFWALVGKRASHS</sequence>
<feature type="compositionally biased region" description="Low complexity" evidence="2">
    <location>
        <begin position="893"/>
        <end position="904"/>
    </location>
</feature>
<dbReference type="EMBL" id="ML987211">
    <property type="protein sequence ID" value="KAF2241538.1"/>
    <property type="molecule type" value="Genomic_DNA"/>
</dbReference>
<feature type="region of interest" description="Disordered" evidence="2">
    <location>
        <begin position="657"/>
        <end position="683"/>
    </location>
</feature>
<dbReference type="AlphaFoldDB" id="A0A6A6HUV3"/>
<accession>A0A6A6HUV3</accession>
<dbReference type="Proteomes" id="UP000800094">
    <property type="component" value="Unassembled WGS sequence"/>
</dbReference>
<dbReference type="RefSeq" id="XP_033676542.1">
    <property type="nucleotide sequence ID" value="XM_033820293.1"/>
</dbReference>
<feature type="region of interest" description="Disordered" evidence="2">
    <location>
        <begin position="215"/>
        <end position="239"/>
    </location>
</feature>
<evidence type="ECO:0000256" key="1">
    <source>
        <dbReference type="SAM" id="Coils"/>
    </source>
</evidence>
<feature type="compositionally biased region" description="Low complexity" evidence="2">
    <location>
        <begin position="872"/>
        <end position="883"/>
    </location>
</feature>
<feature type="region of interest" description="Disordered" evidence="2">
    <location>
        <begin position="446"/>
        <end position="465"/>
    </location>
</feature>
<keyword evidence="1" id="KW-0175">Coiled coil</keyword>
<feature type="compositionally biased region" description="Pro residues" evidence="2">
    <location>
        <begin position="219"/>
        <end position="231"/>
    </location>
</feature>
<feature type="coiled-coil region" evidence="1">
    <location>
        <begin position="94"/>
        <end position="121"/>
    </location>
</feature>
<keyword evidence="3" id="KW-0472">Membrane</keyword>
<evidence type="ECO:0000313" key="4">
    <source>
        <dbReference type="EMBL" id="KAF2241538.1"/>
    </source>
</evidence>
<feature type="region of interest" description="Disordered" evidence="2">
    <location>
        <begin position="168"/>
        <end position="201"/>
    </location>
</feature>
<organism evidence="4 5">
    <name type="scientific">Trematosphaeria pertusa</name>
    <dbReference type="NCBI Taxonomy" id="390896"/>
    <lineage>
        <taxon>Eukaryota</taxon>
        <taxon>Fungi</taxon>
        <taxon>Dikarya</taxon>
        <taxon>Ascomycota</taxon>
        <taxon>Pezizomycotina</taxon>
        <taxon>Dothideomycetes</taxon>
        <taxon>Pleosporomycetidae</taxon>
        <taxon>Pleosporales</taxon>
        <taxon>Massarineae</taxon>
        <taxon>Trematosphaeriaceae</taxon>
        <taxon>Trematosphaeria</taxon>
    </lineage>
</organism>